<comment type="similarity">
    <text evidence="1 4">Belongs to the glycosyl hydrolase 28 family.</text>
</comment>
<dbReference type="SMART" id="SM00710">
    <property type="entry name" value="PbH1"/>
    <property type="match status" value="3"/>
</dbReference>
<comment type="caution">
    <text evidence="7">The sequence shown here is derived from an EMBL/GenBank/DDBJ whole genome shotgun (WGS) entry which is preliminary data.</text>
</comment>
<dbReference type="Gene3D" id="2.160.20.10">
    <property type="entry name" value="Single-stranded right-handed beta-helix, Pectin lyase-like"/>
    <property type="match status" value="1"/>
</dbReference>
<organism evidence="7 8">
    <name type="scientific">Heracleum sosnowskyi</name>
    <dbReference type="NCBI Taxonomy" id="360622"/>
    <lineage>
        <taxon>Eukaryota</taxon>
        <taxon>Viridiplantae</taxon>
        <taxon>Streptophyta</taxon>
        <taxon>Embryophyta</taxon>
        <taxon>Tracheophyta</taxon>
        <taxon>Spermatophyta</taxon>
        <taxon>Magnoliopsida</taxon>
        <taxon>eudicotyledons</taxon>
        <taxon>Gunneridae</taxon>
        <taxon>Pentapetalae</taxon>
        <taxon>asterids</taxon>
        <taxon>campanulids</taxon>
        <taxon>Apiales</taxon>
        <taxon>Apiaceae</taxon>
        <taxon>Apioideae</taxon>
        <taxon>apioid superclade</taxon>
        <taxon>Tordylieae</taxon>
        <taxon>Tordyliinae</taxon>
        <taxon>Heracleum</taxon>
    </lineage>
</organism>
<keyword evidence="2 4" id="KW-0378">Hydrolase</keyword>
<reference evidence="7" key="2">
    <citation type="submission" date="2023-05" db="EMBL/GenBank/DDBJ databases">
        <authorList>
            <person name="Schelkunov M.I."/>
        </authorList>
    </citation>
    <scope>NUCLEOTIDE SEQUENCE</scope>
    <source>
        <strain evidence="7">Hsosn_3</strain>
        <tissue evidence="7">Leaf</tissue>
    </source>
</reference>
<evidence type="ECO:0000256" key="4">
    <source>
        <dbReference type="RuleBase" id="RU361169"/>
    </source>
</evidence>
<keyword evidence="6" id="KW-0732">Signal</keyword>
<dbReference type="AlphaFoldDB" id="A0AAD8HXW8"/>
<dbReference type="PANTHER" id="PTHR31339">
    <property type="entry name" value="PECTIN LYASE-RELATED"/>
    <property type="match status" value="1"/>
</dbReference>
<feature type="signal peptide" evidence="6">
    <location>
        <begin position="1"/>
        <end position="31"/>
    </location>
</feature>
<dbReference type="InterPro" id="IPR011050">
    <property type="entry name" value="Pectin_lyase_fold/virulence"/>
</dbReference>
<evidence type="ECO:0000256" key="1">
    <source>
        <dbReference type="ARBA" id="ARBA00008834"/>
    </source>
</evidence>
<evidence type="ECO:0000313" key="8">
    <source>
        <dbReference type="Proteomes" id="UP001237642"/>
    </source>
</evidence>
<dbReference type="PANTHER" id="PTHR31339:SF66">
    <property type="entry name" value="OS06G0106800 PROTEIN"/>
    <property type="match status" value="1"/>
</dbReference>
<dbReference type="InterPro" id="IPR006626">
    <property type="entry name" value="PbH1"/>
</dbReference>
<keyword evidence="8" id="KW-1185">Reference proteome</keyword>
<keyword evidence="3 4" id="KW-0326">Glycosidase</keyword>
<evidence type="ECO:0000256" key="6">
    <source>
        <dbReference type="SAM" id="SignalP"/>
    </source>
</evidence>
<evidence type="ECO:0000256" key="2">
    <source>
        <dbReference type="ARBA" id="ARBA00022801"/>
    </source>
</evidence>
<dbReference type="InterPro" id="IPR000743">
    <property type="entry name" value="Glyco_hydro_28"/>
</dbReference>
<dbReference type="InterPro" id="IPR012334">
    <property type="entry name" value="Pectin_lyas_fold"/>
</dbReference>
<dbReference type="Pfam" id="PF00295">
    <property type="entry name" value="Glyco_hydro_28"/>
    <property type="match status" value="1"/>
</dbReference>
<proteinExistence type="inferred from homology"/>
<accession>A0AAD8HXW8</accession>
<evidence type="ECO:0000313" key="7">
    <source>
        <dbReference type="EMBL" id="KAK1374849.1"/>
    </source>
</evidence>
<dbReference type="GO" id="GO:0004650">
    <property type="term" value="F:polygalacturonase activity"/>
    <property type="evidence" value="ECO:0007669"/>
    <property type="project" value="InterPro"/>
</dbReference>
<feature type="chain" id="PRO_5042008479" evidence="6">
    <location>
        <begin position="32"/>
        <end position="514"/>
    </location>
</feature>
<feature type="region of interest" description="Disordered" evidence="5">
    <location>
        <begin position="471"/>
        <end position="514"/>
    </location>
</feature>
<dbReference type="Proteomes" id="UP001237642">
    <property type="component" value="Unassembled WGS sequence"/>
</dbReference>
<dbReference type="InterPro" id="IPR051801">
    <property type="entry name" value="GH28_Enzymes"/>
</dbReference>
<evidence type="ECO:0000256" key="5">
    <source>
        <dbReference type="SAM" id="MobiDB-lite"/>
    </source>
</evidence>
<reference evidence="7" key="1">
    <citation type="submission" date="2023-02" db="EMBL/GenBank/DDBJ databases">
        <title>Genome of toxic invasive species Heracleum sosnowskyi carries increased number of genes despite the absence of recent whole-genome duplications.</title>
        <authorList>
            <person name="Schelkunov M."/>
            <person name="Shtratnikova V."/>
            <person name="Makarenko M."/>
            <person name="Klepikova A."/>
            <person name="Omelchenko D."/>
            <person name="Novikova G."/>
            <person name="Obukhova E."/>
            <person name="Bogdanov V."/>
            <person name="Penin A."/>
            <person name="Logacheva M."/>
        </authorList>
    </citation>
    <scope>NUCLEOTIDE SEQUENCE</scope>
    <source>
        <strain evidence="7">Hsosn_3</strain>
        <tissue evidence="7">Leaf</tissue>
    </source>
</reference>
<feature type="compositionally biased region" description="Low complexity" evidence="5">
    <location>
        <begin position="474"/>
        <end position="506"/>
    </location>
</feature>
<sequence length="514" mass="53852">MGTSTNPTNQVMDIVVVIASVVLLSATNVDGRKDLAPGVKDGITEFAALNCRAQTSSIMDFGGIGDGKGSNTKAFRAAVEKLGKAPGGGQLIIPPGKYLTGPFNLSSHFTLYLQKDAVILASPDEGEWTVVDALPSYGKGKEPPFGRFNAFISGCNLTDVVITGDNGTIDGQGRTWWDKAGTLKAKRPNLIELVYSKQIQISNITLINSPSYHIHPTYSSDVIIQGITVLTNVSTNNTDAIVPDSCNNTRIEDCYINTGEDCISIKSGWDAYGLGVGMPTSTVTIRRITCIAPDSSLMSIGSEMSGGVKDIRIQDCRCINTQSGLRIKSSIGRGAYVRDVFAKGITMENMQWAFYMTGNFGSHPDNKSTPTAVPVIENINFQDINAKNVTTAGQMGGVPGHPYKGICLSNTTIQMAPNAPPPAWNCSDITGSSTTVTPPPCPPLAGKGGPCKFPTDKLPIESVKLKMCPVHATGGSASPSASPGGSPSSSPAGESSLSSLIPTSTLVGKSAAPK</sequence>
<gene>
    <name evidence="7" type="ORF">POM88_031042</name>
</gene>
<dbReference type="GO" id="GO:0005975">
    <property type="term" value="P:carbohydrate metabolic process"/>
    <property type="evidence" value="ECO:0007669"/>
    <property type="project" value="InterPro"/>
</dbReference>
<evidence type="ECO:0000256" key="3">
    <source>
        <dbReference type="ARBA" id="ARBA00023295"/>
    </source>
</evidence>
<protein>
    <submittedName>
        <fullName evidence="7">Polygalacturonase</fullName>
    </submittedName>
</protein>
<dbReference type="SUPFAM" id="SSF51126">
    <property type="entry name" value="Pectin lyase-like"/>
    <property type="match status" value="1"/>
</dbReference>
<dbReference type="EMBL" id="JAUIZM010000007">
    <property type="protein sequence ID" value="KAK1374849.1"/>
    <property type="molecule type" value="Genomic_DNA"/>
</dbReference>
<name>A0AAD8HXW8_9APIA</name>